<gene>
    <name evidence="3" type="ORF">PHLGIDRAFT_130513</name>
</gene>
<feature type="region of interest" description="Disordered" evidence="1">
    <location>
        <begin position="1"/>
        <end position="47"/>
    </location>
</feature>
<name>A0A0C3RRR4_PHLG1</name>
<keyword evidence="4" id="KW-1185">Reference proteome</keyword>
<reference evidence="3 4" key="1">
    <citation type="journal article" date="2014" name="PLoS Genet.">
        <title>Analysis of the Phlebiopsis gigantea genome, transcriptome and secretome provides insight into its pioneer colonization strategies of wood.</title>
        <authorList>
            <person name="Hori C."/>
            <person name="Ishida T."/>
            <person name="Igarashi K."/>
            <person name="Samejima M."/>
            <person name="Suzuki H."/>
            <person name="Master E."/>
            <person name="Ferreira P."/>
            <person name="Ruiz-Duenas F.J."/>
            <person name="Held B."/>
            <person name="Canessa P."/>
            <person name="Larrondo L.F."/>
            <person name="Schmoll M."/>
            <person name="Druzhinina I.S."/>
            <person name="Kubicek C.P."/>
            <person name="Gaskell J.A."/>
            <person name="Kersten P."/>
            <person name="St John F."/>
            <person name="Glasner J."/>
            <person name="Sabat G."/>
            <person name="Splinter BonDurant S."/>
            <person name="Syed K."/>
            <person name="Yadav J."/>
            <person name="Mgbeahuruike A.C."/>
            <person name="Kovalchuk A."/>
            <person name="Asiegbu F.O."/>
            <person name="Lackner G."/>
            <person name="Hoffmeister D."/>
            <person name="Rencoret J."/>
            <person name="Gutierrez A."/>
            <person name="Sun H."/>
            <person name="Lindquist E."/>
            <person name="Barry K."/>
            <person name="Riley R."/>
            <person name="Grigoriev I.V."/>
            <person name="Henrissat B."/>
            <person name="Kues U."/>
            <person name="Berka R.M."/>
            <person name="Martinez A.T."/>
            <person name="Covert S.F."/>
            <person name="Blanchette R.A."/>
            <person name="Cullen D."/>
        </authorList>
    </citation>
    <scope>NUCLEOTIDE SEQUENCE [LARGE SCALE GENOMIC DNA]</scope>
    <source>
        <strain evidence="3 4">11061_1 CR5-6</strain>
    </source>
</reference>
<dbReference type="Pfam" id="PF06221">
    <property type="entry name" value="zf-C2HC5"/>
    <property type="match status" value="1"/>
</dbReference>
<feature type="compositionally biased region" description="Polar residues" evidence="1">
    <location>
        <begin position="1"/>
        <end position="15"/>
    </location>
</feature>
<proteinExistence type="predicted"/>
<dbReference type="OrthoDB" id="338816at2759"/>
<accession>A0A0C3RRR4</accession>
<dbReference type="GO" id="GO:0072344">
    <property type="term" value="P:rescue of stalled ribosome"/>
    <property type="evidence" value="ECO:0007669"/>
    <property type="project" value="InterPro"/>
</dbReference>
<feature type="non-terminal residue" evidence="3">
    <location>
        <position position="119"/>
    </location>
</feature>
<dbReference type="GO" id="GO:0005634">
    <property type="term" value="C:nucleus"/>
    <property type="evidence" value="ECO:0007669"/>
    <property type="project" value="InterPro"/>
</dbReference>
<evidence type="ECO:0000313" key="4">
    <source>
        <dbReference type="Proteomes" id="UP000053257"/>
    </source>
</evidence>
<dbReference type="HOGENOM" id="CLU_2067037_0_0_1"/>
<sequence>MSSRTPWTQKASSVPSDRIPLRKTTPKPKAKNAGSTTPANATIPKSKEVRRLEALTNGLQALVSSGGAPRMDPKGGCFCQARSHSLSSHNPACTHCGLPLCILNLPIYCCPSCASPLLS</sequence>
<protein>
    <recommendedName>
        <fullName evidence="2">TRIP4/RQT4 C2HC5-type zinc finger domain-containing protein</fullName>
    </recommendedName>
</protein>
<feature type="domain" description="TRIP4/RQT4 C2HC5-type zinc finger" evidence="2">
    <location>
        <begin position="76"/>
        <end position="119"/>
    </location>
</feature>
<organism evidence="3 4">
    <name type="scientific">Phlebiopsis gigantea (strain 11061_1 CR5-6)</name>
    <name type="common">White-rot fungus</name>
    <name type="synonym">Peniophora gigantea</name>
    <dbReference type="NCBI Taxonomy" id="745531"/>
    <lineage>
        <taxon>Eukaryota</taxon>
        <taxon>Fungi</taxon>
        <taxon>Dikarya</taxon>
        <taxon>Basidiomycota</taxon>
        <taxon>Agaricomycotina</taxon>
        <taxon>Agaricomycetes</taxon>
        <taxon>Polyporales</taxon>
        <taxon>Phanerochaetaceae</taxon>
        <taxon>Phlebiopsis</taxon>
    </lineage>
</organism>
<dbReference type="Proteomes" id="UP000053257">
    <property type="component" value="Unassembled WGS sequence"/>
</dbReference>
<evidence type="ECO:0000259" key="2">
    <source>
        <dbReference type="Pfam" id="PF06221"/>
    </source>
</evidence>
<dbReference type="GO" id="GO:0180022">
    <property type="term" value="C:RQC-trigger complex"/>
    <property type="evidence" value="ECO:0007669"/>
    <property type="project" value="InterPro"/>
</dbReference>
<dbReference type="InterPro" id="IPR009349">
    <property type="entry name" value="TRIP4/RQT4_C2HC5_Znf"/>
</dbReference>
<dbReference type="GO" id="GO:0008270">
    <property type="term" value="F:zinc ion binding"/>
    <property type="evidence" value="ECO:0007669"/>
    <property type="project" value="InterPro"/>
</dbReference>
<dbReference type="AlphaFoldDB" id="A0A0C3RRR4"/>
<dbReference type="EMBL" id="KN840650">
    <property type="protein sequence ID" value="KIP02836.1"/>
    <property type="molecule type" value="Genomic_DNA"/>
</dbReference>
<evidence type="ECO:0000313" key="3">
    <source>
        <dbReference type="EMBL" id="KIP02836.1"/>
    </source>
</evidence>
<dbReference type="STRING" id="745531.A0A0C3RRR4"/>
<evidence type="ECO:0000256" key="1">
    <source>
        <dbReference type="SAM" id="MobiDB-lite"/>
    </source>
</evidence>